<evidence type="ECO:0000313" key="2">
    <source>
        <dbReference type="EMBL" id="BCL62315.1"/>
    </source>
</evidence>
<feature type="region of interest" description="Disordered" evidence="1">
    <location>
        <begin position="132"/>
        <end position="187"/>
    </location>
</feature>
<accession>A0A8D5JQD9</accession>
<protein>
    <submittedName>
        <fullName evidence="2">Uncharacterized protein</fullName>
    </submittedName>
</protein>
<evidence type="ECO:0000256" key="1">
    <source>
        <dbReference type="SAM" id="MobiDB-lite"/>
    </source>
</evidence>
<dbReference type="KEGG" id="dbk:DGMP_30080"/>
<evidence type="ECO:0000313" key="3">
    <source>
        <dbReference type="Proteomes" id="UP000826725"/>
    </source>
</evidence>
<keyword evidence="3" id="KW-1185">Reference proteome</keyword>
<gene>
    <name evidence="2" type="ORF">DGMP_30080</name>
</gene>
<proteinExistence type="predicted"/>
<feature type="region of interest" description="Disordered" evidence="1">
    <location>
        <begin position="91"/>
        <end position="114"/>
    </location>
</feature>
<reference evidence="2" key="1">
    <citation type="submission" date="2020-09" db="EMBL/GenBank/DDBJ databases">
        <title>Desulfogranum mesoprofundum gen. nov., sp. nov., a novel mesophilic, sulfate-reducing chemolithoautotroph isolated from a deep-sea hydrothermal vent chimney in the Suiyo Seamount.</title>
        <authorList>
            <person name="Hashimoto Y."/>
            <person name="Nakagawa S."/>
        </authorList>
    </citation>
    <scope>NUCLEOTIDE SEQUENCE</scope>
    <source>
        <strain evidence="2">KT2</strain>
    </source>
</reference>
<feature type="compositionally biased region" description="Polar residues" evidence="1">
    <location>
        <begin position="145"/>
        <end position="166"/>
    </location>
</feature>
<sequence>MLVYLDFLRKRQMEQVKRAKRSDDWIIRNNGEIVYPYSEAEKKGIGRREFRNAIDELMEKGFLDIAHQGSGGHSGDMTRYFIDDRWKDYGTPAFRPPKKPRKKDHRKGRGWSAYHANKKKYSVTKLIPKKVLSSSNPVTPDGETTILSSNEMDTPKNSSNIATAQNNRRKAHPKQQRLWSNNNDTIL</sequence>
<feature type="compositionally biased region" description="Basic residues" evidence="1">
    <location>
        <begin position="96"/>
        <end position="109"/>
    </location>
</feature>
<dbReference type="Proteomes" id="UP000826725">
    <property type="component" value="Chromosome"/>
</dbReference>
<dbReference type="AlphaFoldDB" id="A0A8D5JQD9"/>
<feature type="compositionally biased region" description="Polar residues" evidence="1">
    <location>
        <begin position="177"/>
        <end position="187"/>
    </location>
</feature>
<dbReference type="EMBL" id="AP024086">
    <property type="protein sequence ID" value="BCL62315.1"/>
    <property type="molecule type" value="Genomic_DNA"/>
</dbReference>
<name>A0A8D5JQD9_9BACT</name>
<organism evidence="2 3">
    <name type="scientific">Desulfomarina profundi</name>
    <dbReference type="NCBI Taxonomy" id="2772557"/>
    <lineage>
        <taxon>Bacteria</taxon>
        <taxon>Pseudomonadati</taxon>
        <taxon>Thermodesulfobacteriota</taxon>
        <taxon>Desulfobulbia</taxon>
        <taxon>Desulfobulbales</taxon>
        <taxon>Desulfobulbaceae</taxon>
        <taxon>Desulfomarina</taxon>
    </lineage>
</organism>